<feature type="compositionally biased region" description="Polar residues" evidence="1">
    <location>
        <begin position="138"/>
        <end position="147"/>
    </location>
</feature>
<feature type="compositionally biased region" description="Basic and acidic residues" evidence="1">
    <location>
        <begin position="165"/>
        <end position="176"/>
    </location>
</feature>
<reference evidence="2" key="2">
    <citation type="submission" date="2021-01" db="EMBL/GenBank/DDBJ databases">
        <authorList>
            <person name="Schikora-Tamarit M.A."/>
        </authorList>
    </citation>
    <scope>NUCLEOTIDE SEQUENCE</scope>
    <source>
        <strain evidence="2">CBS6075</strain>
    </source>
</reference>
<keyword evidence="3" id="KW-1185">Reference proteome</keyword>
<proteinExistence type="predicted"/>
<dbReference type="Proteomes" id="UP000769157">
    <property type="component" value="Unassembled WGS sequence"/>
</dbReference>
<evidence type="ECO:0000313" key="2">
    <source>
        <dbReference type="EMBL" id="KAH3671834.1"/>
    </source>
</evidence>
<accession>A0A9P8PIF8</accession>
<evidence type="ECO:0000256" key="1">
    <source>
        <dbReference type="SAM" id="MobiDB-lite"/>
    </source>
</evidence>
<dbReference type="EMBL" id="JAEUBE010000042">
    <property type="protein sequence ID" value="KAH3671834.1"/>
    <property type="molecule type" value="Genomic_DNA"/>
</dbReference>
<sequence length="202" mass="22840">MVGELLQNRLGSLGVDLRWLVVVHQANNHENGQSQNNVCSFSEKWSSRNECIGNHPDMHQGQNDGEQERNGKNRCQFTRLGDLLETQWGHVAEPKSVRQSSNVSDPAVEQVQHCTTQNSRKRHCLIRLWFVETKESSCTHGDQSDGSVRNRDRAANRVSFPVPQDDGRRVGEHGADGVDQGTESERGQQERWFSSAFFSLDI</sequence>
<dbReference type="GeneID" id="70231988"/>
<gene>
    <name evidence="2" type="ORF">OGAPHI_000020</name>
</gene>
<protein>
    <submittedName>
        <fullName evidence="2">Uncharacterized protein</fullName>
    </submittedName>
</protein>
<feature type="region of interest" description="Disordered" evidence="1">
    <location>
        <begin position="137"/>
        <end position="188"/>
    </location>
</feature>
<reference evidence="2" key="1">
    <citation type="journal article" date="2021" name="Open Biol.">
        <title>Shared evolutionary footprints suggest mitochondrial oxidative damage underlies multiple complex I losses in fungi.</title>
        <authorList>
            <person name="Schikora-Tamarit M.A."/>
            <person name="Marcet-Houben M."/>
            <person name="Nosek J."/>
            <person name="Gabaldon T."/>
        </authorList>
    </citation>
    <scope>NUCLEOTIDE SEQUENCE</scope>
    <source>
        <strain evidence="2">CBS6075</strain>
    </source>
</reference>
<name>A0A9P8PIF8_9ASCO</name>
<dbReference type="AlphaFoldDB" id="A0A9P8PIF8"/>
<evidence type="ECO:0000313" key="3">
    <source>
        <dbReference type="Proteomes" id="UP000769157"/>
    </source>
</evidence>
<organism evidence="2 3">
    <name type="scientific">Ogataea philodendri</name>
    <dbReference type="NCBI Taxonomy" id="1378263"/>
    <lineage>
        <taxon>Eukaryota</taxon>
        <taxon>Fungi</taxon>
        <taxon>Dikarya</taxon>
        <taxon>Ascomycota</taxon>
        <taxon>Saccharomycotina</taxon>
        <taxon>Pichiomycetes</taxon>
        <taxon>Pichiales</taxon>
        <taxon>Pichiaceae</taxon>
        <taxon>Ogataea</taxon>
    </lineage>
</organism>
<comment type="caution">
    <text evidence="2">The sequence shown here is derived from an EMBL/GenBank/DDBJ whole genome shotgun (WGS) entry which is preliminary data.</text>
</comment>
<dbReference type="RefSeq" id="XP_046064949.1">
    <property type="nucleotide sequence ID" value="XM_046203041.1"/>
</dbReference>